<dbReference type="InterPro" id="IPR003607">
    <property type="entry name" value="HD/PDEase_dom"/>
</dbReference>
<dbReference type="EC" id="3.1.3.89" evidence="5"/>
<dbReference type="Gene3D" id="1.10.3210.10">
    <property type="entry name" value="Hypothetical protein af1432"/>
    <property type="match status" value="1"/>
</dbReference>
<dbReference type="EMBL" id="JACQMJ010000007">
    <property type="protein sequence ID" value="MBI4132278.1"/>
    <property type="molecule type" value="Genomic_DNA"/>
</dbReference>
<dbReference type="PANTHER" id="PTHR11845:SF13">
    <property type="entry name" value="5'-DEOXYNUCLEOTIDASE HDDC2"/>
    <property type="match status" value="1"/>
</dbReference>
<reference evidence="9" key="1">
    <citation type="submission" date="2020-07" db="EMBL/GenBank/DDBJ databases">
        <title>Huge and variable diversity of episymbiotic CPR bacteria and DPANN archaea in groundwater ecosystems.</title>
        <authorList>
            <person name="He C.Y."/>
            <person name="Keren R."/>
            <person name="Whittaker M."/>
            <person name="Farag I.F."/>
            <person name="Doudna J."/>
            <person name="Cate J.H.D."/>
            <person name="Banfield J.F."/>
        </authorList>
    </citation>
    <scope>NUCLEOTIDE SEQUENCE</scope>
    <source>
        <strain evidence="9">NC_groundwater_1226_Ag_S-0.1um_59_124</strain>
    </source>
</reference>
<dbReference type="Proteomes" id="UP000704960">
    <property type="component" value="Unassembled WGS sequence"/>
</dbReference>
<dbReference type="InterPro" id="IPR006674">
    <property type="entry name" value="HD_domain"/>
</dbReference>
<name>A0A932YXZ4_9BACT</name>
<dbReference type="InterPro" id="IPR039356">
    <property type="entry name" value="YfbR/HDDC2"/>
</dbReference>
<comment type="cofactor">
    <cofactor evidence="3">
        <name>Co(2+)</name>
        <dbReference type="ChEBI" id="CHEBI:48828"/>
    </cofactor>
</comment>
<dbReference type="GO" id="GO:0002953">
    <property type="term" value="F:5'-deoxynucleotidase activity"/>
    <property type="evidence" value="ECO:0007669"/>
    <property type="project" value="UniProtKB-EC"/>
</dbReference>
<organism evidence="9 10">
    <name type="scientific">Candidatus Sungiibacteriota bacterium</name>
    <dbReference type="NCBI Taxonomy" id="2750080"/>
    <lineage>
        <taxon>Bacteria</taxon>
        <taxon>Candidatus Sungiibacteriota</taxon>
    </lineage>
</organism>
<dbReference type="AlphaFoldDB" id="A0A932YXZ4"/>
<evidence type="ECO:0000259" key="8">
    <source>
        <dbReference type="SMART" id="SM00471"/>
    </source>
</evidence>
<evidence type="ECO:0000256" key="6">
    <source>
        <dbReference type="ARBA" id="ARBA00022723"/>
    </source>
</evidence>
<evidence type="ECO:0000256" key="5">
    <source>
        <dbReference type="ARBA" id="ARBA00012964"/>
    </source>
</evidence>
<dbReference type="GO" id="GO:0005737">
    <property type="term" value="C:cytoplasm"/>
    <property type="evidence" value="ECO:0007669"/>
    <property type="project" value="TreeGrafter"/>
</dbReference>
<evidence type="ECO:0000313" key="9">
    <source>
        <dbReference type="EMBL" id="MBI4132278.1"/>
    </source>
</evidence>
<feature type="domain" description="HD/PDEase" evidence="8">
    <location>
        <begin position="33"/>
        <end position="145"/>
    </location>
</feature>
<evidence type="ECO:0000256" key="3">
    <source>
        <dbReference type="ARBA" id="ARBA00001941"/>
    </source>
</evidence>
<protein>
    <recommendedName>
        <fullName evidence="5">5'-deoxynucleotidase</fullName>
        <ecNumber evidence="5">3.1.3.89</ecNumber>
    </recommendedName>
</protein>
<keyword evidence="7" id="KW-0378">Hydrolase</keyword>
<gene>
    <name evidence="9" type="ORF">HY474_01465</name>
</gene>
<evidence type="ECO:0000313" key="10">
    <source>
        <dbReference type="Proteomes" id="UP000704960"/>
    </source>
</evidence>
<comment type="subunit">
    <text evidence="4">Homodimer.</text>
</comment>
<evidence type="ECO:0000256" key="2">
    <source>
        <dbReference type="ARBA" id="ARBA00001936"/>
    </source>
</evidence>
<keyword evidence="6" id="KW-0479">Metal-binding</keyword>
<sequence length="201" mass="23378">MKAGKLQQVADFIYECGILSKTPRSGLWFLGTGNQSVAEHLLRTALIGYALGSETPEVDPKKVVLLCILHDLGEARTSDLNYVHQKYGRLAEARAVEDIARSVPFGADIRRNYKEFEEKKTLIAKLAKDADQLEWVATLREEEVRGNTKARTWAEIAWKRLKTPIGRKVGKELMRIHPDNWWFNREDRWFVDRKQRDKKWR</sequence>
<dbReference type="Pfam" id="PF13023">
    <property type="entry name" value="HD_3"/>
    <property type="match status" value="1"/>
</dbReference>
<proteinExistence type="predicted"/>
<evidence type="ECO:0000256" key="7">
    <source>
        <dbReference type="ARBA" id="ARBA00022801"/>
    </source>
</evidence>
<dbReference type="SUPFAM" id="SSF109604">
    <property type="entry name" value="HD-domain/PDEase-like"/>
    <property type="match status" value="1"/>
</dbReference>
<comment type="catalytic activity">
    <reaction evidence="1">
        <text>a 2'-deoxyribonucleoside 5'-phosphate + H2O = a 2'-deoxyribonucleoside + phosphate</text>
        <dbReference type="Rhea" id="RHEA:36167"/>
        <dbReference type="ChEBI" id="CHEBI:15377"/>
        <dbReference type="ChEBI" id="CHEBI:18274"/>
        <dbReference type="ChEBI" id="CHEBI:43474"/>
        <dbReference type="ChEBI" id="CHEBI:65317"/>
        <dbReference type="EC" id="3.1.3.89"/>
    </reaction>
</comment>
<accession>A0A932YXZ4</accession>
<dbReference type="GO" id="GO:0046872">
    <property type="term" value="F:metal ion binding"/>
    <property type="evidence" value="ECO:0007669"/>
    <property type="project" value="UniProtKB-KW"/>
</dbReference>
<dbReference type="SMART" id="SM00471">
    <property type="entry name" value="HDc"/>
    <property type="match status" value="1"/>
</dbReference>
<dbReference type="CDD" id="cd00077">
    <property type="entry name" value="HDc"/>
    <property type="match status" value="1"/>
</dbReference>
<evidence type="ECO:0000256" key="1">
    <source>
        <dbReference type="ARBA" id="ARBA00001638"/>
    </source>
</evidence>
<comment type="caution">
    <text evidence="9">The sequence shown here is derived from an EMBL/GenBank/DDBJ whole genome shotgun (WGS) entry which is preliminary data.</text>
</comment>
<evidence type="ECO:0000256" key="4">
    <source>
        <dbReference type="ARBA" id="ARBA00011738"/>
    </source>
</evidence>
<comment type="cofactor">
    <cofactor evidence="2">
        <name>Mn(2+)</name>
        <dbReference type="ChEBI" id="CHEBI:29035"/>
    </cofactor>
</comment>
<dbReference type="PANTHER" id="PTHR11845">
    <property type="entry name" value="5'-DEOXYNUCLEOTIDASE HDDC2"/>
    <property type="match status" value="1"/>
</dbReference>